<dbReference type="InterPro" id="IPR005467">
    <property type="entry name" value="His_kinase_dom"/>
</dbReference>
<dbReference type="InterPro" id="IPR003594">
    <property type="entry name" value="HATPase_dom"/>
</dbReference>
<keyword evidence="6" id="KW-0902">Two-component regulatory system</keyword>
<keyword evidence="12" id="KW-1185">Reference proteome</keyword>
<name>A6UNI1_METVS</name>
<dbReference type="Gene3D" id="3.30.450.20">
    <property type="entry name" value="PAS domain"/>
    <property type="match status" value="1"/>
</dbReference>
<comment type="catalytic activity">
    <reaction evidence="1">
        <text>ATP + protein L-histidine = ADP + protein N-phospho-L-histidine.</text>
        <dbReference type="EC" id="2.7.13.3"/>
    </reaction>
</comment>
<dbReference type="PANTHER" id="PTHR43711:SF31">
    <property type="entry name" value="HISTIDINE KINASE"/>
    <property type="match status" value="1"/>
</dbReference>
<dbReference type="CDD" id="cd00082">
    <property type="entry name" value="HisKA"/>
    <property type="match status" value="1"/>
</dbReference>
<dbReference type="PANTHER" id="PTHR43711">
    <property type="entry name" value="TWO-COMPONENT HISTIDINE KINASE"/>
    <property type="match status" value="1"/>
</dbReference>
<protein>
    <recommendedName>
        <fullName evidence="2">histidine kinase</fullName>
        <ecNumber evidence="2">2.7.13.3</ecNumber>
    </recommendedName>
</protein>
<evidence type="ECO:0000256" key="4">
    <source>
        <dbReference type="ARBA" id="ARBA00022679"/>
    </source>
</evidence>
<keyword evidence="7" id="KW-0472">Membrane</keyword>
<dbReference type="SUPFAM" id="SSF55874">
    <property type="entry name" value="ATPase domain of HSP90 chaperone/DNA topoisomerase II/histidine kinase"/>
    <property type="match status" value="1"/>
</dbReference>
<evidence type="ECO:0000313" key="11">
    <source>
        <dbReference type="EMBL" id="ABR54053.1"/>
    </source>
</evidence>
<proteinExistence type="predicted"/>
<dbReference type="CDD" id="cd00130">
    <property type="entry name" value="PAS"/>
    <property type="match status" value="1"/>
</dbReference>
<evidence type="ECO:0000313" key="12">
    <source>
        <dbReference type="Proteomes" id="UP000001107"/>
    </source>
</evidence>
<dbReference type="KEGG" id="mvn:Mevan_0142"/>
<evidence type="ECO:0000256" key="7">
    <source>
        <dbReference type="ARBA" id="ARBA00023136"/>
    </source>
</evidence>
<dbReference type="InterPro" id="IPR003661">
    <property type="entry name" value="HisK_dim/P_dom"/>
</dbReference>
<dbReference type="GO" id="GO:0000155">
    <property type="term" value="F:phosphorelay sensor kinase activity"/>
    <property type="evidence" value="ECO:0007669"/>
    <property type="project" value="InterPro"/>
</dbReference>
<dbReference type="InterPro" id="IPR035965">
    <property type="entry name" value="PAS-like_dom_sf"/>
</dbReference>
<reference evidence="11" key="1">
    <citation type="submission" date="2007-06" db="EMBL/GenBank/DDBJ databases">
        <title>Complete sequence of Methanococcus vannielii SB.</title>
        <authorList>
            <consortium name="US DOE Joint Genome Institute"/>
            <person name="Copeland A."/>
            <person name="Lucas S."/>
            <person name="Lapidus A."/>
            <person name="Barry K."/>
            <person name="Glavina del Rio T."/>
            <person name="Dalin E."/>
            <person name="Tice H."/>
            <person name="Pitluck S."/>
            <person name="Chain P."/>
            <person name="Malfatti S."/>
            <person name="Shin M."/>
            <person name="Vergez L."/>
            <person name="Schmutz J."/>
            <person name="Larimer F."/>
            <person name="Land M."/>
            <person name="Hauser L."/>
            <person name="Kyrpides N."/>
            <person name="Anderson I."/>
            <person name="Sieprawska-Lupa M."/>
            <person name="Whitman W.B."/>
            <person name="Richardson P."/>
        </authorList>
    </citation>
    <scope>NUCLEOTIDE SEQUENCE [LARGE SCALE GENOMIC DNA]</scope>
    <source>
        <strain evidence="11">SB</strain>
    </source>
</reference>
<feature type="coiled-coil region" evidence="8">
    <location>
        <begin position="36"/>
        <end position="70"/>
    </location>
</feature>
<dbReference type="PRINTS" id="PR00344">
    <property type="entry name" value="BCTRLSENSOR"/>
</dbReference>
<evidence type="ECO:0000256" key="3">
    <source>
        <dbReference type="ARBA" id="ARBA00022553"/>
    </source>
</evidence>
<dbReference type="SMART" id="SM00388">
    <property type="entry name" value="HisKA"/>
    <property type="match status" value="1"/>
</dbReference>
<evidence type="ECO:0000256" key="6">
    <source>
        <dbReference type="ARBA" id="ARBA00023012"/>
    </source>
</evidence>
<dbReference type="OrthoDB" id="342253at2157"/>
<evidence type="ECO:0000259" key="9">
    <source>
        <dbReference type="PROSITE" id="PS50109"/>
    </source>
</evidence>
<accession>A6UNI1</accession>
<dbReference type="SMART" id="SM00086">
    <property type="entry name" value="PAC"/>
    <property type="match status" value="1"/>
</dbReference>
<dbReference type="NCBIfam" id="TIGR00229">
    <property type="entry name" value="sensory_box"/>
    <property type="match status" value="1"/>
</dbReference>
<dbReference type="SUPFAM" id="SSF55785">
    <property type="entry name" value="PYP-like sensor domain (PAS domain)"/>
    <property type="match status" value="1"/>
</dbReference>
<dbReference type="SUPFAM" id="SSF47384">
    <property type="entry name" value="Homodimeric domain of signal transducing histidine kinase"/>
    <property type="match status" value="1"/>
</dbReference>
<dbReference type="PROSITE" id="PS50113">
    <property type="entry name" value="PAC"/>
    <property type="match status" value="1"/>
</dbReference>
<feature type="domain" description="PAC" evidence="10">
    <location>
        <begin position="134"/>
        <end position="186"/>
    </location>
</feature>
<dbReference type="InterPro" id="IPR004358">
    <property type="entry name" value="Sig_transdc_His_kin-like_C"/>
</dbReference>
<dbReference type="InterPro" id="IPR000014">
    <property type="entry name" value="PAS"/>
</dbReference>
<keyword evidence="5 11" id="KW-0418">Kinase</keyword>
<dbReference type="InterPro" id="IPR036097">
    <property type="entry name" value="HisK_dim/P_sf"/>
</dbReference>
<dbReference type="eggNOG" id="arCOG02358">
    <property type="taxonomic scope" value="Archaea"/>
</dbReference>
<dbReference type="FunFam" id="3.30.565.10:FF:000006">
    <property type="entry name" value="Sensor histidine kinase WalK"/>
    <property type="match status" value="1"/>
</dbReference>
<dbReference type="SMART" id="SM00387">
    <property type="entry name" value="HATPase_c"/>
    <property type="match status" value="1"/>
</dbReference>
<evidence type="ECO:0000256" key="2">
    <source>
        <dbReference type="ARBA" id="ARBA00012438"/>
    </source>
</evidence>
<dbReference type="Proteomes" id="UP000001107">
    <property type="component" value="Chromosome"/>
</dbReference>
<sequence length="421" mass="47748">MHSDNEISLRDKIIGLGERSAKKSYYPQLQEKLKYLEEKSIALLNILEDLEDSEKELRESEALLQIAGRTAKFGGFSADIGEQKITLSKQAALIFEMPENYSPLIDELIDCYDTKYQNIAKELFFNCGINGTPYDIEVELITKNGKKIWVRTTGEAVKNSKRNIVNVYGAFQDITEQKLAEQKLKKSYDELKELDRLKSEFTAIISHEIRTPITSIKGYTELLNDESMGKLNNNQKMCLNTILENVIRLGRLVSDVLDISRIERNTFTLNIQKVDVKDVLEHVLSELAPIALKKHIKLSLEIPNITIDADKDRLNQVFTNITENAIKFSPENEKVEITGKEGLNSDILISIKDNGIGISKNEFEKIFDRFYQIDSSNRRKKGGAGLGLPISKGIIKAHNGKIWVESELNQGSTFYISLPKK</sequence>
<dbReference type="Gene3D" id="1.10.287.130">
    <property type="match status" value="1"/>
</dbReference>
<dbReference type="PROSITE" id="PS50109">
    <property type="entry name" value="HIS_KIN"/>
    <property type="match status" value="1"/>
</dbReference>
<evidence type="ECO:0000259" key="10">
    <source>
        <dbReference type="PROSITE" id="PS50113"/>
    </source>
</evidence>
<dbReference type="InterPro" id="IPR036890">
    <property type="entry name" value="HATPase_C_sf"/>
</dbReference>
<evidence type="ECO:0000256" key="5">
    <source>
        <dbReference type="ARBA" id="ARBA00022777"/>
    </source>
</evidence>
<evidence type="ECO:0000256" key="1">
    <source>
        <dbReference type="ARBA" id="ARBA00000085"/>
    </source>
</evidence>
<dbReference type="HOGENOM" id="CLU_000445_114_71_2"/>
<dbReference type="Pfam" id="PF13426">
    <property type="entry name" value="PAS_9"/>
    <property type="match status" value="1"/>
</dbReference>
<feature type="domain" description="Histidine kinase" evidence="9">
    <location>
        <begin position="204"/>
        <end position="421"/>
    </location>
</feature>
<dbReference type="EC" id="2.7.13.3" evidence="2"/>
<organism evidence="11 12">
    <name type="scientific">Methanococcus vannielii (strain ATCC 35089 / DSM 1224 / JCM 13029 / OCM 148 / SB)</name>
    <dbReference type="NCBI Taxonomy" id="406327"/>
    <lineage>
        <taxon>Archaea</taxon>
        <taxon>Methanobacteriati</taxon>
        <taxon>Methanobacteriota</taxon>
        <taxon>Methanomada group</taxon>
        <taxon>Methanococci</taxon>
        <taxon>Methanococcales</taxon>
        <taxon>Methanococcaceae</taxon>
        <taxon>Methanococcus</taxon>
    </lineage>
</organism>
<dbReference type="InterPro" id="IPR001610">
    <property type="entry name" value="PAC"/>
</dbReference>
<dbReference type="EMBL" id="CP000742">
    <property type="protein sequence ID" value="ABR54053.1"/>
    <property type="molecule type" value="Genomic_DNA"/>
</dbReference>
<keyword evidence="4 11" id="KW-0808">Transferase</keyword>
<dbReference type="InterPro" id="IPR000700">
    <property type="entry name" value="PAS-assoc_C"/>
</dbReference>
<dbReference type="STRING" id="406327.Mevan_0142"/>
<dbReference type="Pfam" id="PF00512">
    <property type="entry name" value="HisKA"/>
    <property type="match status" value="1"/>
</dbReference>
<dbReference type="Gene3D" id="3.30.565.10">
    <property type="entry name" value="Histidine kinase-like ATPase, C-terminal domain"/>
    <property type="match status" value="1"/>
</dbReference>
<dbReference type="FunFam" id="1.10.287.130:FF:000001">
    <property type="entry name" value="Two-component sensor histidine kinase"/>
    <property type="match status" value="1"/>
</dbReference>
<evidence type="ECO:0000256" key="8">
    <source>
        <dbReference type="SAM" id="Coils"/>
    </source>
</evidence>
<keyword evidence="8" id="KW-0175">Coiled coil</keyword>
<dbReference type="RefSeq" id="WP_011971957.1">
    <property type="nucleotide sequence ID" value="NC_009634.1"/>
</dbReference>
<keyword evidence="3" id="KW-0597">Phosphoprotein</keyword>
<dbReference type="AlphaFoldDB" id="A6UNI1"/>
<dbReference type="InterPro" id="IPR050736">
    <property type="entry name" value="Sensor_HK_Regulatory"/>
</dbReference>
<dbReference type="GeneID" id="25393752"/>
<gene>
    <name evidence="11" type="ordered locus">Mevan_0142</name>
</gene>
<dbReference type="Pfam" id="PF02518">
    <property type="entry name" value="HATPase_c"/>
    <property type="match status" value="1"/>
</dbReference>